<reference evidence="1 2" key="1">
    <citation type="submission" date="2013-04" db="EMBL/GenBank/DDBJ databases">
        <title>The Genome Sequence of Bacteroides massiliensis dnLKV3.</title>
        <authorList>
            <consortium name="The Broad Institute Genomics Platform"/>
            <consortium name="The Broad Institute Genome Sequencing Center for Infectious Disease"/>
            <person name="Earl A."/>
            <person name="Xavier R."/>
            <person name="Kuhn K."/>
            <person name="Stappenbeck T."/>
            <person name="Walker B."/>
            <person name="Young S."/>
            <person name="Zeng Q."/>
            <person name="Gargeya S."/>
            <person name="Fitzgerald M."/>
            <person name="Haas B."/>
            <person name="Abouelleil A."/>
            <person name="Allen A.W."/>
            <person name="Alvarado L."/>
            <person name="Arachchi H.M."/>
            <person name="Berlin A.M."/>
            <person name="Chapman S.B."/>
            <person name="Gainer-Dewar J."/>
            <person name="Goldberg J."/>
            <person name="Griggs A."/>
            <person name="Gujja S."/>
            <person name="Hansen M."/>
            <person name="Howarth C."/>
            <person name="Imamovic A."/>
            <person name="Ireland A."/>
            <person name="Larimer J."/>
            <person name="McCowan C."/>
            <person name="Murphy C."/>
            <person name="Pearson M."/>
            <person name="Poon T.W."/>
            <person name="Priest M."/>
            <person name="Roberts A."/>
            <person name="Saif S."/>
            <person name="Shea T."/>
            <person name="Sisk P."/>
            <person name="Sykes S."/>
            <person name="Wortman J."/>
            <person name="Nusbaum C."/>
            <person name="Birren B."/>
        </authorList>
    </citation>
    <scope>NUCLEOTIDE SEQUENCE [LARGE SCALE GENOMIC DNA]</scope>
    <source>
        <strain evidence="2">dnLKV3</strain>
    </source>
</reference>
<dbReference type="EMBL" id="ASSP01000010">
    <property type="protein sequence ID" value="EOS13106.1"/>
    <property type="molecule type" value="Genomic_DNA"/>
</dbReference>
<dbReference type="Proteomes" id="UP000014200">
    <property type="component" value="Unassembled WGS sequence"/>
</dbReference>
<keyword evidence="2" id="KW-1185">Reference proteome</keyword>
<sequence length="28" mass="3219">MFFAAAVIRFLSHSFPFLLPSTHLYAHP</sequence>
<gene>
    <name evidence="1" type="ORF">C802_01851</name>
</gene>
<comment type="caution">
    <text evidence="1">The sequence shown here is derived from an EMBL/GenBank/DDBJ whole genome shotgun (WGS) entry which is preliminary data.</text>
</comment>
<evidence type="ECO:0000313" key="1">
    <source>
        <dbReference type="EMBL" id="EOS13106.1"/>
    </source>
</evidence>
<accession>R9I998</accession>
<dbReference type="AlphaFoldDB" id="R9I998"/>
<feature type="non-terminal residue" evidence="1">
    <location>
        <position position="28"/>
    </location>
</feature>
<name>R9I998_9BACT</name>
<evidence type="ECO:0000313" key="2">
    <source>
        <dbReference type="Proteomes" id="UP000014200"/>
    </source>
</evidence>
<proteinExistence type="predicted"/>
<protein>
    <submittedName>
        <fullName evidence="1">Uncharacterized protein</fullName>
    </submittedName>
</protein>
<organism evidence="1 2">
    <name type="scientific">Phocaeicola sartorii</name>
    <dbReference type="NCBI Taxonomy" id="671267"/>
    <lineage>
        <taxon>Bacteria</taxon>
        <taxon>Pseudomonadati</taxon>
        <taxon>Bacteroidota</taxon>
        <taxon>Bacteroidia</taxon>
        <taxon>Bacteroidales</taxon>
        <taxon>Bacteroidaceae</taxon>
        <taxon>Phocaeicola</taxon>
    </lineage>
</organism>
<dbReference type="HOGENOM" id="CLU_3413660_0_0_10"/>